<proteinExistence type="predicted"/>
<evidence type="ECO:0000313" key="2">
    <source>
        <dbReference type="Proteomes" id="UP000006062"/>
    </source>
</evidence>
<gene>
    <name evidence="1" type="ordered locus">Thivi_0613</name>
</gene>
<dbReference type="PANTHER" id="PTHR10151:SF120">
    <property type="entry name" value="BIS(5'-ADENOSYL)-TRIPHOSPHATASE"/>
    <property type="match status" value="1"/>
</dbReference>
<dbReference type="GO" id="GO:0016787">
    <property type="term" value="F:hydrolase activity"/>
    <property type="evidence" value="ECO:0007669"/>
    <property type="project" value="UniProtKB-ARBA"/>
</dbReference>
<dbReference type="OrthoDB" id="502398at2"/>
<dbReference type="PANTHER" id="PTHR10151">
    <property type="entry name" value="ECTONUCLEOTIDE PYROPHOSPHATASE/PHOSPHODIESTERASE"/>
    <property type="match status" value="1"/>
</dbReference>
<reference evidence="1 2" key="1">
    <citation type="submission" date="2012-06" db="EMBL/GenBank/DDBJ databases">
        <title>Complete sequence of Thiocystis violascens DSM 198.</title>
        <authorList>
            <consortium name="US DOE Joint Genome Institute"/>
            <person name="Lucas S."/>
            <person name="Han J."/>
            <person name="Lapidus A."/>
            <person name="Cheng J.-F."/>
            <person name="Goodwin L."/>
            <person name="Pitluck S."/>
            <person name="Peters L."/>
            <person name="Ovchinnikova G."/>
            <person name="Teshima H."/>
            <person name="Detter J.C."/>
            <person name="Han C."/>
            <person name="Tapia R."/>
            <person name="Land M."/>
            <person name="Hauser L."/>
            <person name="Kyrpides N."/>
            <person name="Ivanova N."/>
            <person name="Pagani I."/>
            <person name="Vogl K."/>
            <person name="Liu Z."/>
            <person name="Frigaard N.-U."/>
            <person name="Bryant D."/>
            <person name="Woyke T."/>
        </authorList>
    </citation>
    <scope>NUCLEOTIDE SEQUENCE [LARGE SCALE GENOMIC DNA]</scope>
    <source>
        <strain evidence="2">ATCC 17096 / DSM 198 / 6111</strain>
    </source>
</reference>
<organism evidence="1 2">
    <name type="scientific">Thiocystis violascens (strain ATCC 17096 / DSM 198 / 6111)</name>
    <name type="common">Chromatium violascens</name>
    <dbReference type="NCBI Taxonomy" id="765911"/>
    <lineage>
        <taxon>Bacteria</taxon>
        <taxon>Pseudomonadati</taxon>
        <taxon>Pseudomonadota</taxon>
        <taxon>Gammaproteobacteria</taxon>
        <taxon>Chromatiales</taxon>
        <taxon>Chromatiaceae</taxon>
        <taxon>Thiocystis</taxon>
    </lineage>
</organism>
<evidence type="ECO:0000313" key="1">
    <source>
        <dbReference type="EMBL" id="AFL72669.1"/>
    </source>
</evidence>
<dbReference type="SUPFAM" id="SSF53649">
    <property type="entry name" value="Alkaline phosphatase-like"/>
    <property type="match status" value="1"/>
</dbReference>
<dbReference type="AlphaFoldDB" id="I3Y6Q1"/>
<dbReference type="EMBL" id="CP003154">
    <property type="protein sequence ID" value="AFL72669.1"/>
    <property type="molecule type" value="Genomic_DNA"/>
</dbReference>
<dbReference type="HOGENOM" id="CLU_039939_1_0_6"/>
<protein>
    <submittedName>
        <fullName evidence="1">Putative AP superfamily protein</fullName>
    </submittedName>
</protein>
<dbReference type="InterPro" id="IPR017850">
    <property type="entry name" value="Alkaline_phosphatase_core_sf"/>
</dbReference>
<dbReference type="Proteomes" id="UP000006062">
    <property type="component" value="Chromosome"/>
</dbReference>
<dbReference type="Pfam" id="PF01663">
    <property type="entry name" value="Phosphodiest"/>
    <property type="match status" value="1"/>
</dbReference>
<dbReference type="InterPro" id="IPR002591">
    <property type="entry name" value="Phosphodiest/P_Trfase"/>
</dbReference>
<accession>I3Y6Q1</accession>
<dbReference type="Gene3D" id="3.40.720.10">
    <property type="entry name" value="Alkaline Phosphatase, subunit A"/>
    <property type="match status" value="1"/>
</dbReference>
<sequence length="404" mass="43964">MILGSGLSTRAVQTPDYQGGGIVNLMSSILQARGGHSGYPVLDALPVAELARATNLILLVIDGLGADWLARHSPNGILNRARRGTLSSVFPSTTAAAITTYLTGDAPLQHGLTGWHTYLSELGCVMTVLPGKPRYGGVPYRQAGIDPVKLFGHASVFDRIQTRSVIVSPHFIARSDFNLAHAGRAKILAYDGLRDLFRQTLRAIRPPRRWRQSGPSEPNYLYLYWPALDTIGHEHGMESTAAVAHLVEIEQVIEDFSSAAAGTDSLLLISADHGQIDTTPQDNIDLADHPELADCLLLPLCGEPRAAFCYVRADHARVFEDYCQHRLKDRVDCVHSRQLVADGLFGFGTPHPRFMGRVGDYCLLPRGNGVIRDHLPSETPHAQIGVHGGLSEEELMVPLCVLAV</sequence>
<dbReference type="STRING" id="765911.Thivi_0613"/>
<name>I3Y6Q1_THIV6</name>
<keyword evidence="2" id="KW-1185">Reference proteome</keyword>
<dbReference type="eggNOG" id="COG1524">
    <property type="taxonomic scope" value="Bacteria"/>
</dbReference>
<dbReference type="KEGG" id="tvi:Thivi_0613"/>